<dbReference type="AlphaFoldDB" id="K6DFP8"/>
<evidence type="ECO:0000313" key="2">
    <source>
        <dbReference type="EMBL" id="EKN66903.1"/>
    </source>
</evidence>
<keyword evidence="3" id="KW-1185">Reference proteome</keyword>
<evidence type="ECO:0000259" key="1">
    <source>
        <dbReference type="Pfam" id="PF01370"/>
    </source>
</evidence>
<dbReference type="eggNOG" id="COG0451">
    <property type="taxonomic scope" value="Bacteria"/>
</dbReference>
<organism evidence="2 3">
    <name type="scientific">Neobacillus bataviensis LMG 21833</name>
    <dbReference type="NCBI Taxonomy" id="1117379"/>
    <lineage>
        <taxon>Bacteria</taxon>
        <taxon>Bacillati</taxon>
        <taxon>Bacillota</taxon>
        <taxon>Bacilli</taxon>
        <taxon>Bacillales</taxon>
        <taxon>Bacillaceae</taxon>
        <taxon>Neobacillus</taxon>
    </lineage>
</organism>
<evidence type="ECO:0000313" key="3">
    <source>
        <dbReference type="Proteomes" id="UP000006316"/>
    </source>
</evidence>
<protein>
    <recommendedName>
        <fullName evidence="1">NAD-dependent epimerase/dehydratase domain-containing protein</fullName>
    </recommendedName>
</protein>
<dbReference type="InterPro" id="IPR001509">
    <property type="entry name" value="Epimerase_deHydtase"/>
</dbReference>
<sequence>MKNDFMDWNQQKRVYLIHESRSHGLESTKRGLLGPWKRILKTTNYLKKAVNDLTPKKRGRIAIIFIEFKYESPLKLQSEEPEKMKNVLVLGGTRFFGRKLVELLLEDGHHVAIITRGQSGNPFGDQVEHLVIPMKFGWETVQTLRMQKENDKLKPFYFNKQRSLSSPFVFPS</sequence>
<dbReference type="InterPro" id="IPR036291">
    <property type="entry name" value="NAD(P)-bd_dom_sf"/>
</dbReference>
<dbReference type="EMBL" id="AJLS01000097">
    <property type="protein sequence ID" value="EKN66903.1"/>
    <property type="molecule type" value="Genomic_DNA"/>
</dbReference>
<comment type="caution">
    <text evidence="2">The sequence shown here is derived from an EMBL/GenBank/DDBJ whole genome shotgun (WGS) entry which is preliminary data.</text>
</comment>
<dbReference type="PATRIC" id="fig|1117379.3.peg.2784"/>
<dbReference type="SUPFAM" id="SSF51735">
    <property type="entry name" value="NAD(P)-binding Rossmann-fold domains"/>
    <property type="match status" value="1"/>
</dbReference>
<proteinExistence type="predicted"/>
<dbReference type="Gene3D" id="3.40.50.720">
    <property type="entry name" value="NAD(P)-binding Rossmann-like Domain"/>
    <property type="match status" value="1"/>
</dbReference>
<gene>
    <name evidence="2" type="ORF">BABA_13482</name>
</gene>
<dbReference type="STRING" id="1117379.BABA_13482"/>
<name>K6DFP8_9BACI</name>
<accession>K6DFP8</accession>
<feature type="domain" description="NAD-dependent epimerase/dehydratase" evidence="1">
    <location>
        <begin position="87"/>
        <end position="127"/>
    </location>
</feature>
<dbReference type="Proteomes" id="UP000006316">
    <property type="component" value="Unassembled WGS sequence"/>
</dbReference>
<dbReference type="Pfam" id="PF01370">
    <property type="entry name" value="Epimerase"/>
    <property type="match status" value="1"/>
</dbReference>
<reference evidence="2 3" key="1">
    <citation type="journal article" date="2012" name="Front. Microbiol.">
        <title>Redundancy and modularity in membrane-associated dissimilatory nitrate reduction in Bacillus.</title>
        <authorList>
            <person name="Heylen K."/>
            <person name="Keltjens J."/>
        </authorList>
    </citation>
    <scope>NUCLEOTIDE SEQUENCE [LARGE SCALE GENOMIC DNA]</scope>
    <source>
        <strain evidence="3">LMG 21833T</strain>
    </source>
</reference>